<keyword evidence="5" id="KW-0028">Amino-acid biosynthesis</keyword>
<evidence type="ECO:0000256" key="4">
    <source>
        <dbReference type="ARBA" id="ARBA00013028"/>
    </source>
</evidence>
<dbReference type="Pfam" id="PF00291">
    <property type="entry name" value="PALP"/>
    <property type="match status" value="1"/>
</dbReference>
<dbReference type="Pfam" id="PF14821">
    <property type="entry name" value="Thr_synth_N"/>
    <property type="match status" value="1"/>
</dbReference>
<dbReference type="InterPro" id="IPR000634">
    <property type="entry name" value="Ser/Thr_deHydtase_PyrdxlP-BS"/>
</dbReference>
<evidence type="ECO:0000256" key="1">
    <source>
        <dbReference type="ARBA" id="ARBA00001933"/>
    </source>
</evidence>
<dbReference type="UniPathway" id="UPA00050">
    <property type="reaction ID" value="UER00065"/>
</dbReference>
<reference evidence="12 13" key="1">
    <citation type="submission" date="2017-04" db="EMBL/GenBank/DDBJ databases">
        <title>Genome sequencing of [Candida] sorbophila.</title>
        <authorList>
            <person name="Ahn J.O."/>
        </authorList>
    </citation>
    <scope>NUCLEOTIDE SEQUENCE [LARGE SCALE GENOMIC DNA]</scope>
    <source>
        <strain evidence="12 13">DS02</strain>
    </source>
</reference>
<dbReference type="EC" id="4.2.3.1" evidence="4"/>
<keyword evidence="8" id="KW-0456">Lyase</keyword>
<dbReference type="RefSeq" id="XP_024663581.1">
    <property type="nucleotide sequence ID" value="XM_024807813.1"/>
</dbReference>
<dbReference type="InterPro" id="IPR036052">
    <property type="entry name" value="TrpB-like_PALP_sf"/>
</dbReference>
<dbReference type="InterPro" id="IPR004450">
    <property type="entry name" value="Thr_synthase-like"/>
</dbReference>
<evidence type="ECO:0000256" key="8">
    <source>
        <dbReference type="ARBA" id="ARBA00023239"/>
    </source>
</evidence>
<evidence type="ECO:0000256" key="3">
    <source>
        <dbReference type="ARBA" id="ARBA00005517"/>
    </source>
</evidence>
<dbReference type="InterPro" id="IPR051166">
    <property type="entry name" value="Threonine_Synthase"/>
</dbReference>
<gene>
    <name evidence="12" type="ORF">B9G98_01255</name>
</gene>
<dbReference type="Pfam" id="PF24857">
    <property type="entry name" value="THR4_C"/>
    <property type="match status" value="1"/>
</dbReference>
<evidence type="ECO:0000256" key="2">
    <source>
        <dbReference type="ARBA" id="ARBA00004979"/>
    </source>
</evidence>
<dbReference type="CDD" id="cd01560">
    <property type="entry name" value="Thr-synth_2"/>
    <property type="match status" value="1"/>
</dbReference>
<dbReference type="PANTHER" id="PTHR42690:SF1">
    <property type="entry name" value="THREONINE SYNTHASE-LIKE 2"/>
    <property type="match status" value="1"/>
</dbReference>
<evidence type="ECO:0000256" key="5">
    <source>
        <dbReference type="ARBA" id="ARBA00022605"/>
    </source>
</evidence>
<dbReference type="Proteomes" id="UP000238350">
    <property type="component" value="Unassembled WGS sequence"/>
</dbReference>
<dbReference type="InterPro" id="IPR037158">
    <property type="entry name" value="Thr_synth_N_sf"/>
</dbReference>
<dbReference type="GeneID" id="36515004"/>
<evidence type="ECO:0000259" key="10">
    <source>
        <dbReference type="Pfam" id="PF00291"/>
    </source>
</evidence>
<evidence type="ECO:0000256" key="6">
    <source>
        <dbReference type="ARBA" id="ARBA00022697"/>
    </source>
</evidence>
<dbReference type="Gene3D" id="3.40.50.1100">
    <property type="match status" value="2"/>
</dbReference>
<dbReference type="GO" id="GO:0030170">
    <property type="term" value="F:pyridoxal phosphate binding"/>
    <property type="evidence" value="ECO:0007669"/>
    <property type="project" value="InterPro"/>
</dbReference>
<dbReference type="GO" id="GO:0004795">
    <property type="term" value="F:threonine synthase activity"/>
    <property type="evidence" value="ECO:0007669"/>
    <property type="project" value="UniProtKB-EC"/>
</dbReference>
<name>A0A2T0FF76_9ASCO</name>
<evidence type="ECO:0000259" key="11">
    <source>
        <dbReference type="Pfam" id="PF14821"/>
    </source>
</evidence>
<dbReference type="OrthoDB" id="5203861at2759"/>
<evidence type="ECO:0000256" key="9">
    <source>
        <dbReference type="PIRSR" id="PIRSR604450-51"/>
    </source>
</evidence>
<organism evidence="12 13">
    <name type="scientific">Wickerhamiella sorbophila</name>
    <dbReference type="NCBI Taxonomy" id="45607"/>
    <lineage>
        <taxon>Eukaryota</taxon>
        <taxon>Fungi</taxon>
        <taxon>Dikarya</taxon>
        <taxon>Ascomycota</taxon>
        <taxon>Saccharomycotina</taxon>
        <taxon>Dipodascomycetes</taxon>
        <taxon>Dipodascales</taxon>
        <taxon>Trichomonascaceae</taxon>
        <taxon>Wickerhamiella</taxon>
    </lineage>
</organism>
<dbReference type="GO" id="GO:0009088">
    <property type="term" value="P:threonine biosynthetic process"/>
    <property type="evidence" value="ECO:0007669"/>
    <property type="project" value="UniProtKB-UniPathway"/>
</dbReference>
<evidence type="ECO:0000313" key="13">
    <source>
        <dbReference type="Proteomes" id="UP000238350"/>
    </source>
</evidence>
<dbReference type="InterPro" id="IPR001926">
    <property type="entry name" value="TrpB-like_PALP"/>
</dbReference>
<comment type="pathway">
    <text evidence="2">Amino-acid biosynthesis; L-threonine biosynthesis; L-threonine from L-aspartate: step 5/5.</text>
</comment>
<accession>A0A2T0FF76</accession>
<comment type="cofactor">
    <cofactor evidence="1 9">
        <name>pyridoxal 5'-phosphate</name>
        <dbReference type="ChEBI" id="CHEBI:597326"/>
    </cofactor>
</comment>
<feature type="domain" description="Threonine synthase N-terminal" evidence="11">
    <location>
        <begin position="2"/>
        <end position="81"/>
    </location>
</feature>
<proteinExistence type="inferred from homology"/>
<sequence length="505" mass="56001">MKYFSTRSGCDAVSFEHAVIAGLAPDGGLYIPSESIQAPSDFLTAWKDLTFQQLAAEIFSLYIPESEVPRADLEDLIAKSYSTFKVPEVTPVRALNADKNQYLLELFHGPTYAFKDVALQFVGNLFEYFLTRRNVGKAADALDREKITVIGATSGDTGSAAIYGLRNKKDVSVFILYPEGRVSPIQEQQMTTVLDPNVHTITVPGTFDDCQDLVKQMFADKEFNSKYHVGAVNSINWARILAQITYYFASYFQFAKTKGSDVKVKYVVPTGNFGDILAGFYAEKLGLPIELTVATNANDILYRFFKSGAYTKENEVHATLSPAMDIIVSSNFERFLWHAARSTVAKSDTEAGSLVKQWMDELKATGSFRVPSEVHKLASSTFGAQHTNDKTTKTTIAKVYNEYCPNYVLDPHTAVGVNAAWLEQEADADKHKVYVTLSTAHPAKFSEAVNEALVGVKGYSFENDVLPDEFKVMMQAKTKKIKANSSEKAEIQQIVVSELAKEQQL</sequence>
<comment type="caution">
    <text evidence="12">The sequence shown here is derived from an EMBL/GenBank/DDBJ whole genome shotgun (WGS) entry which is preliminary data.</text>
</comment>
<evidence type="ECO:0000256" key="7">
    <source>
        <dbReference type="ARBA" id="ARBA00022898"/>
    </source>
</evidence>
<dbReference type="InterPro" id="IPR029144">
    <property type="entry name" value="Thr_synth_N"/>
</dbReference>
<dbReference type="FunFam" id="3.90.1380.10:FF:000003">
    <property type="entry name" value="THR4p Threonine synthase"/>
    <property type="match status" value="1"/>
</dbReference>
<feature type="domain" description="Tryptophan synthase beta chain-like PALP" evidence="10">
    <location>
        <begin position="102"/>
        <end position="351"/>
    </location>
</feature>
<dbReference type="Gene3D" id="3.90.1380.10">
    <property type="entry name" value="Threonine synthase, N-terminal domain"/>
    <property type="match status" value="1"/>
</dbReference>
<dbReference type="PROSITE" id="PS00165">
    <property type="entry name" value="DEHYDRATASE_SER_THR"/>
    <property type="match status" value="1"/>
</dbReference>
<protein>
    <recommendedName>
        <fullName evidence="4">threonine synthase</fullName>
        <ecNumber evidence="4">4.2.3.1</ecNumber>
    </recommendedName>
</protein>
<dbReference type="FunFam" id="3.40.50.1100:FF:000024">
    <property type="entry name" value="Probable threonine synthase"/>
    <property type="match status" value="1"/>
</dbReference>
<dbReference type="NCBIfam" id="TIGR00260">
    <property type="entry name" value="thrC"/>
    <property type="match status" value="1"/>
</dbReference>
<evidence type="ECO:0000313" key="12">
    <source>
        <dbReference type="EMBL" id="PRT53635.1"/>
    </source>
</evidence>
<dbReference type="SUPFAM" id="SSF53686">
    <property type="entry name" value="Tryptophan synthase beta subunit-like PLP-dependent enzymes"/>
    <property type="match status" value="1"/>
</dbReference>
<keyword evidence="7 9" id="KW-0663">Pyridoxal phosphate</keyword>
<feature type="modified residue" description="N6-(pyridoxal phosphate)lysine" evidence="9">
    <location>
        <position position="115"/>
    </location>
</feature>
<dbReference type="PANTHER" id="PTHR42690">
    <property type="entry name" value="THREONINE SYNTHASE FAMILY MEMBER"/>
    <property type="match status" value="1"/>
</dbReference>
<keyword evidence="13" id="KW-1185">Reference proteome</keyword>
<dbReference type="STRING" id="45607.A0A2T0FF76"/>
<dbReference type="AlphaFoldDB" id="A0A2T0FF76"/>
<comment type="similarity">
    <text evidence="3">Belongs to the threonine synthase family.</text>
</comment>
<keyword evidence="6" id="KW-0791">Threonine biosynthesis</keyword>
<dbReference type="EMBL" id="NDIQ01000001">
    <property type="protein sequence ID" value="PRT53635.1"/>
    <property type="molecule type" value="Genomic_DNA"/>
</dbReference>